<dbReference type="CDD" id="cd02968">
    <property type="entry name" value="SCO"/>
    <property type="match status" value="1"/>
</dbReference>
<evidence type="ECO:0000313" key="2">
    <source>
        <dbReference type="EMBL" id="NVN47703.1"/>
    </source>
</evidence>
<dbReference type="PANTHER" id="PTHR12151">
    <property type="entry name" value="ELECTRON TRANSPORT PROTIN SCO1/SENC FAMILY MEMBER"/>
    <property type="match status" value="1"/>
</dbReference>
<protein>
    <submittedName>
        <fullName evidence="2">SCO family protein</fullName>
    </submittedName>
</protein>
<evidence type="ECO:0000313" key="3">
    <source>
        <dbReference type="Proteomes" id="UP001516351"/>
    </source>
</evidence>
<reference evidence="2 3" key="1">
    <citation type="submission" date="2020-06" db="EMBL/GenBank/DDBJ databases">
        <title>Synonyms of Asaia species.</title>
        <authorList>
            <person name="Sombolestani A."/>
        </authorList>
    </citation>
    <scope>NUCLEOTIDE SEQUENCE [LARGE SCALE GENOMIC DNA]</scope>
    <source>
        <strain evidence="2 3">LMG 27047</strain>
    </source>
</reference>
<dbReference type="Gene3D" id="3.40.30.10">
    <property type="entry name" value="Glutaredoxin"/>
    <property type="match status" value="1"/>
</dbReference>
<comment type="similarity">
    <text evidence="1">Belongs to the SCO1/2 family.</text>
</comment>
<dbReference type="RefSeq" id="WP_267310443.1">
    <property type="nucleotide sequence ID" value="NZ_JABXXU010000009.1"/>
</dbReference>
<name>A0ABX2P7S8_9PROT</name>
<dbReference type="InterPro" id="IPR036249">
    <property type="entry name" value="Thioredoxin-like_sf"/>
</dbReference>
<dbReference type="InterPro" id="IPR003782">
    <property type="entry name" value="SCO1/SenC"/>
</dbReference>
<dbReference type="SUPFAM" id="SSF52833">
    <property type="entry name" value="Thioredoxin-like"/>
    <property type="match status" value="1"/>
</dbReference>
<proteinExistence type="inferred from homology"/>
<accession>A0ABX2P7S8</accession>
<dbReference type="Pfam" id="PF02630">
    <property type="entry name" value="SCO1-SenC"/>
    <property type="match status" value="1"/>
</dbReference>
<gene>
    <name evidence="2" type="ORF">HW542_12920</name>
</gene>
<evidence type="ECO:0000256" key="1">
    <source>
        <dbReference type="ARBA" id="ARBA00010996"/>
    </source>
</evidence>
<organism evidence="2 3">
    <name type="scientific">Asaia spathodeae</name>
    <dbReference type="NCBI Taxonomy" id="657016"/>
    <lineage>
        <taxon>Bacteria</taxon>
        <taxon>Pseudomonadati</taxon>
        <taxon>Pseudomonadota</taxon>
        <taxon>Alphaproteobacteria</taxon>
        <taxon>Acetobacterales</taxon>
        <taxon>Acetobacteraceae</taxon>
        <taxon>Asaia</taxon>
    </lineage>
</organism>
<dbReference type="Proteomes" id="UP001516351">
    <property type="component" value="Unassembled WGS sequence"/>
</dbReference>
<sequence length="228" mass="25086">MARKRSAARPSRSRQPASRHSARRLWIVPALVLAGLFAGAIGLQTLLAHRQSAPIGGPYTLIDSENRPTTEARFAGQQTLIYFGYTHCLDVCPLTLATVAQAYTLLPPDRRPPVPLFITLDPERDRPEDVARYTRHFSPDIVGLTGTPAQIEAVARGFHVTSHITMPAMNGSDPDHTMMAGEQKGDYRIDHSSVLYLMDGQNHLQAILPADSSPALVARNLMPYLSKR</sequence>
<comment type="caution">
    <text evidence="2">The sequence shown here is derived from an EMBL/GenBank/DDBJ whole genome shotgun (WGS) entry which is preliminary data.</text>
</comment>
<keyword evidence="3" id="KW-1185">Reference proteome</keyword>
<dbReference type="EMBL" id="JABXXV010000007">
    <property type="protein sequence ID" value="NVN47703.1"/>
    <property type="molecule type" value="Genomic_DNA"/>
</dbReference>
<dbReference type="PANTHER" id="PTHR12151:SF25">
    <property type="entry name" value="LINALOOL DEHYDRATASE_ISOMERASE DOMAIN-CONTAINING PROTEIN"/>
    <property type="match status" value="1"/>
</dbReference>